<evidence type="ECO:0000256" key="1">
    <source>
        <dbReference type="SAM" id="MobiDB-lite"/>
    </source>
</evidence>
<feature type="region of interest" description="Disordered" evidence="1">
    <location>
        <begin position="49"/>
        <end position="70"/>
    </location>
</feature>
<protein>
    <recommendedName>
        <fullName evidence="4">DUF1684 domain-containing protein</fullName>
    </recommendedName>
</protein>
<sequence length="181" mass="19782">MAHLSPEDAALLDWRRRKDEHFSSGRGPVPPEALADFRGLSYYPPDPAWRFRAELEPPPPGSPPELELETSTGEPRFMALAGQLTFSLPQGPASLLAFADLGDEAPGQLFIPFRDATSGGETYGAGRYVEAPVTRGEDGVWAHVDFNRAYHPLCLFSERWSCPLPPAANTLPVAVRAGERL</sequence>
<evidence type="ECO:0000313" key="3">
    <source>
        <dbReference type="Proteomes" id="UP000199223"/>
    </source>
</evidence>
<dbReference type="STRING" id="856736.SAMN04488058_11289"/>
<dbReference type="RefSeq" id="WP_092265010.1">
    <property type="nucleotide sequence ID" value="NZ_FNZA01000012.1"/>
</dbReference>
<dbReference type="OrthoDB" id="5493262at2"/>
<reference evidence="3" key="1">
    <citation type="submission" date="2016-10" db="EMBL/GenBank/DDBJ databases">
        <authorList>
            <person name="Varghese N."/>
            <person name="Submissions S."/>
        </authorList>
    </citation>
    <scope>NUCLEOTIDE SEQUENCE [LARGE SCALE GENOMIC DNA]</scope>
    <source>
        <strain evidence="3">CGMCC 1.10218</strain>
    </source>
</reference>
<gene>
    <name evidence="2" type="ORF">SAMN04488058_11289</name>
</gene>
<organism evidence="2 3">
    <name type="scientific">Deinococcus reticulitermitis</name>
    <dbReference type="NCBI Taxonomy" id="856736"/>
    <lineage>
        <taxon>Bacteria</taxon>
        <taxon>Thermotogati</taxon>
        <taxon>Deinococcota</taxon>
        <taxon>Deinococci</taxon>
        <taxon>Deinococcales</taxon>
        <taxon>Deinococcaceae</taxon>
        <taxon>Deinococcus</taxon>
    </lineage>
</organism>
<dbReference type="PANTHER" id="PTHR41913">
    <property type="entry name" value="DUF1684 DOMAIN-CONTAINING PROTEIN"/>
    <property type="match status" value="1"/>
</dbReference>
<dbReference type="EMBL" id="FNZA01000012">
    <property type="protein sequence ID" value="SEJ63490.1"/>
    <property type="molecule type" value="Genomic_DNA"/>
</dbReference>
<dbReference type="Proteomes" id="UP000199223">
    <property type="component" value="Unassembled WGS sequence"/>
</dbReference>
<evidence type="ECO:0008006" key="4">
    <source>
        <dbReference type="Google" id="ProtNLM"/>
    </source>
</evidence>
<name>A0A1H7ANP1_9DEIO</name>
<accession>A0A1H7ANP1</accession>
<evidence type="ECO:0000313" key="2">
    <source>
        <dbReference type="EMBL" id="SEJ63490.1"/>
    </source>
</evidence>
<dbReference type="PANTHER" id="PTHR41913:SF1">
    <property type="entry name" value="DUF1684 DOMAIN-CONTAINING PROTEIN"/>
    <property type="match status" value="1"/>
</dbReference>
<dbReference type="Pfam" id="PF07920">
    <property type="entry name" value="DUF1684"/>
    <property type="match status" value="1"/>
</dbReference>
<dbReference type="InterPro" id="IPR012467">
    <property type="entry name" value="DUF1684"/>
</dbReference>
<dbReference type="AlphaFoldDB" id="A0A1H7ANP1"/>
<proteinExistence type="predicted"/>
<keyword evidence="3" id="KW-1185">Reference proteome</keyword>